<reference evidence="1 2" key="1">
    <citation type="submission" date="2024-04" db="EMBL/GenBank/DDBJ databases">
        <title>WGS of bacteria from Torrens River.</title>
        <authorList>
            <person name="Wyrsch E.R."/>
            <person name="Drigo B."/>
        </authorList>
    </citation>
    <scope>NUCLEOTIDE SEQUENCE [LARGE SCALE GENOMIC DNA]</scope>
    <source>
        <strain evidence="1 2">TWI391</strain>
    </source>
</reference>
<dbReference type="EMBL" id="JBDJNQ010000008">
    <property type="protein sequence ID" value="MEN5378865.1"/>
    <property type="molecule type" value="Genomic_DNA"/>
</dbReference>
<evidence type="ECO:0000313" key="1">
    <source>
        <dbReference type="EMBL" id="MEN5378865.1"/>
    </source>
</evidence>
<proteinExistence type="predicted"/>
<dbReference type="Proteomes" id="UP001409291">
    <property type="component" value="Unassembled WGS sequence"/>
</dbReference>
<dbReference type="RefSeq" id="WP_346581728.1">
    <property type="nucleotide sequence ID" value="NZ_JBDJLH010000017.1"/>
</dbReference>
<comment type="caution">
    <text evidence="1">The sequence shown here is derived from an EMBL/GenBank/DDBJ whole genome shotgun (WGS) entry which is preliminary data.</text>
</comment>
<keyword evidence="2" id="KW-1185">Reference proteome</keyword>
<evidence type="ECO:0008006" key="3">
    <source>
        <dbReference type="Google" id="ProtNLM"/>
    </source>
</evidence>
<sequence>MKILEKNKEESQQILNLKEQEETKAVKQLYDAISFNPGEPASFLLILFDIRANVLERRLQKLKDDGKIEYRGTKKGGGYWIR</sequence>
<protein>
    <recommendedName>
        <fullName evidence="3">Helix-turn-helix type 11 domain-containing protein</fullName>
    </recommendedName>
</protein>
<gene>
    <name evidence="1" type="ORF">ABE541_16505</name>
</gene>
<evidence type="ECO:0000313" key="2">
    <source>
        <dbReference type="Proteomes" id="UP001409291"/>
    </source>
</evidence>
<name>A0ABV0BWC0_9SPHI</name>
<organism evidence="1 2">
    <name type="scientific">Sphingobacterium kitahiroshimense</name>
    <dbReference type="NCBI Taxonomy" id="470446"/>
    <lineage>
        <taxon>Bacteria</taxon>
        <taxon>Pseudomonadati</taxon>
        <taxon>Bacteroidota</taxon>
        <taxon>Sphingobacteriia</taxon>
        <taxon>Sphingobacteriales</taxon>
        <taxon>Sphingobacteriaceae</taxon>
        <taxon>Sphingobacterium</taxon>
    </lineage>
</organism>
<accession>A0ABV0BWC0</accession>